<dbReference type="InterPro" id="IPR002938">
    <property type="entry name" value="FAD-bd"/>
</dbReference>
<feature type="region of interest" description="Disordered" evidence="4">
    <location>
        <begin position="387"/>
        <end position="406"/>
    </location>
</feature>
<dbReference type="Gene3D" id="3.50.50.60">
    <property type="entry name" value="FAD/NAD(P)-binding domain"/>
    <property type="match status" value="2"/>
</dbReference>
<feature type="region of interest" description="Disordered" evidence="4">
    <location>
        <begin position="127"/>
        <end position="169"/>
    </location>
</feature>
<dbReference type="EMBL" id="SGPK01000069">
    <property type="protein sequence ID" value="THH09273.1"/>
    <property type="molecule type" value="Genomic_DNA"/>
</dbReference>
<dbReference type="SUPFAM" id="SSF54373">
    <property type="entry name" value="FAD-linked reductases, C-terminal domain"/>
    <property type="match status" value="1"/>
</dbReference>
<dbReference type="AlphaFoldDB" id="A0A4V3XDD3"/>
<evidence type="ECO:0000256" key="2">
    <source>
        <dbReference type="ARBA" id="ARBA00022827"/>
    </source>
</evidence>
<name>A0A4V3XDD3_9AGAM</name>
<dbReference type="PANTHER" id="PTHR46720:SF3">
    <property type="entry name" value="FAD-BINDING DOMAIN-CONTAINING PROTEIN-RELATED"/>
    <property type="match status" value="1"/>
</dbReference>
<dbReference type="SUPFAM" id="SSF51905">
    <property type="entry name" value="FAD/NAD(P)-binding domain"/>
    <property type="match status" value="1"/>
</dbReference>
<dbReference type="GO" id="GO:0071949">
    <property type="term" value="F:FAD binding"/>
    <property type="evidence" value="ECO:0007669"/>
    <property type="project" value="InterPro"/>
</dbReference>
<dbReference type="Pfam" id="PF01494">
    <property type="entry name" value="FAD_binding_3"/>
    <property type="match status" value="1"/>
</dbReference>
<evidence type="ECO:0000313" key="7">
    <source>
        <dbReference type="Proteomes" id="UP000308199"/>
    </source>
</evidence>
<organism evidence="6 7">
    <name type="scientific">Phellinidium pouzarii</name>
    <dbReference type="NCBI Taxonomy" id="167371"/>
    <lineage>
        <taxon>Eukaryota</taxon>
        <taxon>Fungi</taxon>
        <taxon>Dikarya</taxon>
        <taxon>Basidiomycota</taxon>
        <taxon>Agaricomycotina</taxon>
        <taxon>Agaricomycetes</taxon>
        <taxon>Hymenochaetales</taxon>
        <taxon>Hymenochaetaceae</taxon>
        <taxon>Phellinidium</taxon>
    </lineage>
</organism>
<sequence>MLRYGSYGTAACRSRSDARTDRQHPSHQDRSTKSDARSNAGTDMTITPRKTSIATVTTADYVQQNRRPAARTKDSYGSERRIRSSTRGQPSKRPETTDERYITITPPNWDRVLKDPAFASRVTYDEANSASFRPSKSQSAPSSLAKHSNRSLCYQRSRKTSLASGGSQASEPVYAMTGNFIAPGQKRLRSERTLSSTRIEQWASNITHPYRPRTVCPSESNTGSEEEVQPCAPRYLLSAVEEDAEYVYYGEASNYEESARSEMSNYVGGAFYSQAASIRNPRKQPEYYSEPEDPSDTGLDLSLTGSRPHLSRISPGKRLPTTCKYHTRRANVGRRRQMGHQASRIKLDQDTHANLTAQTGANINAEGKCSEATAESRRRSLHFPFSSQYSRRGSTDGGCGVGGTRKGRHMARAMSLVFAPKRKRDSTEDGAELKFAELELAREHSETVVPSTKVDVPDTSESSRPRLRVAIAGGGIGGLALATFLASQNASDLEIVIYESAPSLTELGAGVGMWLRTWRIVYSISFADGSEDLSAGLMRIAPEGRDMSESIRKAFEFRRGDTGPEGRSFYTMMVPFSVLTLHRADFQQVLARHAIPPATAHFGKRLIGYRYADENDTTSEIVLHFADGSTAISDILIGADGIHSTTRKEMYRRLALKGELDGILGFREHSKQADTTIEADIGAGASTEASATLENPTPAMPEACPIHMTDLFQTAPNVHTPASPPNCTNDVDKAFESPVSTSEHDKLQIQESVLARISDLTEPVWSGTNVYRHLIPLAALEARFPGHRAGKGPVVYFGKDKHVIAFPIAHSAPSSDPSSPTTPATPMVNLVAFTSNPFLEGTRIEGAWVHPASRSDLLDAFSGWEDEVRALLELAENPLLWAIHTVKPLPRYSDPDGRVVLLGDAAHAMTPHQGAGGGQAIEDAHVLAALLAHSRTTRETLPDALRAYDAVRIPEANAVVNSSRLNGMMYEFNHGWDDTSAVAADVATSPDTIMKVKDDGYGANSESPFMSESSEETDADAELCRLRRFAEAIMEIHKWEWAPAPPESQPQRAVHLFEGLLVTGAICSEDGFKIKPVPVKKLKSGGT</sequence>
<keyword evidence="1" id="KW-0285">Flavoprotein</keyword>
<keyword evidence="3" id="KW-0560">Oxidoreductase</keyword>
<feature type="domain" description="FAD-binding" evidence="5">
    <location>
        <begin position="896"/>
        <end position="962"/>
    </location>
</feature>
<dbReference type="PRINTS" id="PR00420">
    <property type="entry name" value="RNGMNOXGNASE"/>
</dbReference>
<evidence type="ECO:0000256" key="3">
    <source>
        <dbReference type="ARBA" id="ARBA00023002"/>
    </source>
</evidence>
<evidence type="ECO:0000259" key="5">
    <source>
        <dbReference type="Pfam" id="PF01494"/>
    </source>
</evidence>
<reference evidence="6 7" key="1">
    <citation type="submission" date="2019-02" db="EMBL/GenBank/DDBJ databases">
        <title>Genome sequencing of the rare red list fungi Phellinidium pouzarii.</title>
        <authorList>
            <person name="Buettner E."/>
            <person name="Kellner H."/>
        </authorList>
    </citation>
    <scope>NUCLEOTIDE SEQUENCE [LARGE SCALE GENOMIC DNA]</scope>
    <source>
        <strain evidence="6 7">DSM 108285</strain>
    </source>
</reference>
<feature type="compositionally biased region" description="Basic and acidic residues" evidence="4">
    <location>
        <begin position="14"/>
        <end position="36"/>
    </location>
</feature>
<dbReference type="InterPro" id="IPR051104">
    <property type="entry name" value="FAD_monoxygenase"/>
</dbReference>
<gene>
    <name evidence="6" type="ORF">EW145_g2128</name>
</gene>
<dbReference type="Proteomes" id="UP000308199">
    <property type="component" value="Unassembled WGS sequence"/>
</dbReference>
<dbReference type="PANTHER" id="PTHR46720">
    <property type="entry name" value="HYDROXYLASE, PUTATIVE (AFU_ORTHOLOGUE AFUA_3G01460)-RELATED"/>
    <property type="match status" value="1"/>
</dbReference>
<evidence type="ECO:0000256" key="1">
    <source>
        <dbReference type="ARBA" id="ARBA00022630"/>
    </source>
</evidence>
<feature type="compositionally biased region" description="Gly residues" evidence="4">
    <location>
        <begin position="395"/>
        <end position="404"/>
    </location>
</feature>
<dbReference type="OrthoDB" id="47494at2759"/>
<keyword evidence="2" id="KW-0274">FAD</keyword>
<evidence type="ECO:0000256" key="4">
    <source>
        <dbReference type="SAM" id="MobiDB-lite"/>
    </source>
</evidence>
<proteinExistence type="predicted"/>
<evidence type="ECO:0000313" key="6">
    <source>
        <dbReference type="EMBL" id="THH09273.1"/>
    </source>
</evidence>
<dbReference type="GO" id="GO:0044550">
    <property type="term" value="P:secondary metabolite biosynthetic process"/>
    <property type="evidence" value="ECO:0007669"/>
    <property type="project" value="TreeGrafter"/>
</dbReference>
<accession>A0A4V3XDD3</accession>
<protein>
    <recommendedName>
        <fullName evidence="5">FAD-binding domain-containing protein</fullName>
    </recommendedName>
</protein>
<feature type="compositionally biased region" description="Basic and acidic residues" evidence="4">
    <location>
        <begin position="92"/>
        <end position="101"/>
    </location>
</feature>
<dbReference type="GO" id="GO:0016491">
    <property type="term" value="F:oxidoreductase activity"/>
    <property type="evidence" value="ECO:0007669"/>
    <property type="project" value="UniProtKB-KW"/>
</dbReference>
<comment type="caution">
    <text evidence="6">The sequence shown here is derived from an EMBL/GenBank/DDBJ whole genome shotgun (WGS) entry which is preliminary data.</text>
</comment>
<dbReference type="InterPro" id="IPR036188">
    <property type="entry name" value="FAD/NAD-bd_sf"/>
</dbReference>
<keyword evidence="7" id="KW-1185">Reference proteome</keyword>
<feature type="region of interest" description="Disordered" evidence="4">
    <location>
        <begin position="1"/>
        <end position="101"/>
    </location>
</feature>
<feature type="compositionally biased region" description="Polar residues" evidence="4">
    <location>
        <begin position="37"/>
        <end position="66"/>
    </location>
</feature>
<feature type="region of interest" description="Disordered" evidence="4">
    <location>
        <begin position="279"/>
        <end position="319"/>
    </location>
</feature>
<feature type="compositionally biased region" description="Basic and acidic residues" evidence="4">
    <location>
        <begin position="71"/>
        <end position="82"/>
    </location>
</feature>